<organism evidence="2 3">
    <name type="scientific">Kineosporia succinea</name>
    <dbReference type="NCBI Taxonomy" id="84632"/>
    <lineage>
        <taxon>Bacteria</taxon>
        <taxon>Bacillati</taxon>
        <taxon>Actinomycetota</taxon>
        <taxon>Actinomycetes</taxon>
        <taxon>Kineosporiales</taxon>
        <taxon>Kineosporiaceae</taxon>
        <taxon>Kineosporia</taxon>
    </lineage>
</organism>
<keyword evidence="1" id="KW-0812">Transmembrane</keyword>
<keyword evidence="3" id="KW-1185">Reference proteome</keyword>
<evidence type="ECO:0000256" key="1">
    <source>
        <dbReference type="SAM" id="Phobius"/>
    </source>
</evidence>
<proteinExistence type="predicted"/>
<evidence type="ECO:0000313" key="2">
    <source>
        <dbReference type="EMBL" id="MDP9827679.1"/>
    </source>
</evidence>
<evidence type="ECO:0000313" key="3">
    <source>
        <dbReference type="Proteomes" id="UP001235712"/>
    </source>
</evidence>
<feature type="transmembrane region" description="Helical" evidence="1">
    <location>
        <begin position="20"/>
        <end position="41"/>
    </location>
</feature>
<sequence length="49" mass="5258">MLPSLTYRPAINEASPAFAAALPHAIVTQVLLVAVFAAHGVRAYRRLGR</sequence>
<gene>
    <name evidence="2" type="ORF">J2S57_003428</name>
</gene>
<comment type="caution">
    <text evidence="2">The sequence shown here is derived from an EMBL/GenBank/DDBJ whole genome shotgun (WGS) entry which is preliminary data.</text>
</comment>
<accession>A0ABT9P4R6</accession>
<name>A0ABT9P4R6_9ACTN</name>
<keyword evidence="1" id="KW-1133">Transmembrane helix</keyword>
<keyword evidence="1" id="KW-0472">Membrane</keyword>
<dbReference type="EMBL" id="JAUSQZ010000001">
    <property type="protein sequence ID" value="MDP9827679.1"/>
    <property type="molecule type" value="Genomic_DNA"/>
</dbReference>
<dbReference type="RefSeq" id="WP_307244037.1">
    <property type="nucleotide sequence ID" value="NZ_JAUSQZ010000001.1"/>
</dbReference>
<dbReference type="Proteomes" id="UP001235712">
    <property type="component" value="Unassembled WGS sequence"/>
</dbReference>
<protein>
    <submittedName>
        <fullName evidence="2">Uncharacterized protein</fullName>
    </submittedName>
</protein>
<reference evidence="2 3" key="1">
    <citation type="submission" date="2023-07" db="EMBL/GenBank/DDBJ databases">
        <title>Sequencing the genomes of 1000 actinobacteria strains.</title>
        <authorList>
            <person name="Klenk H.-P."/>
        </authorList>
    </citation>
    <scope>NUCLEOTIDE SEQUENCE [LARGE SCALE GENOMIC DNA]</scope>
    <source>
        <strain evidence="2 3">DSM 44388</strain>
    </source>
</reference>